<evidence type="ECO:0000313" key="9">
    <source>
        <dbReference type="EMBL" id="TZE82417.1"/>
    </source>
</evidence>
<comment type="subcellular location">
    <subcellularLocation>
        <location evidence="1">Cell membrane</location>
        <topology evidence="1">Multi-pass membrane protein</topology>
    </subcellularLocation>
</comment>
<dbReference type="GO" id="GO:0022857">
    <property type="term" value="F:transmembrane transporter activity"/>
    <property type="evidence" value="ECO:0007669"/>
    <property type="project" value="InterPro"/>
</dbReference>
<accession>A0A5D8QDH6</accession>
<evidence type="ECO:0000256" key="3">
    <source>
        <dbReference type="ARBA" id="ARBA00022692"/>
    </source>
</evidence>
<keyword evidence="3 7" id="KW-0812">Transmembrane</keyword>
<dbReference type="PANTHER" id="PTHR34390">
    <property type="entry name" value="UPF0442 PROTEIN YJJB-RELATED"/>
    <property type="match status" value="1"/>
</dbReference>
<keyword evidence="10" id="KW-1185">Reference proteome</keyword>
<protein>
    <submittedName>
        <fullName evidence="9">Threonine/serine exporter family protein</fullName>
    </submittedName>
</protein>
<reference evidence="9 10" key="1">
    <citation type="submission" date="2019-08" db="EMBL/GenBank/DDBJ databases">
        <title>Calorimonas adulescens gen. nov., sp. nov., an anaerobic thermophilic bacterium from Sakhalin hot spring.</title>
        <authorList>
            <person name="Khomyakova M.A."/>
            <person name="Merkel A.Y."/>
            <person name="Novikov A."/>
            <person name="Bonch-Osmolovskaya E.A."/>
            <person name="Slobodkin A.I."/>
        </authorList>
    </citation>
    <scope>NUCLEOTIDE SEQUENCE [LARGE SCALE GENOMIC DNA]</scope>
    <source>
        <strain evidence="9 10">A05MB</strain>
    </source>
</reference>
<dbReference type="Proteomes" id="UP000322976">
    <property type="component" value="Unassembled WGS sequence"/>
</dbReference>
<dbReference type="AlphaFoldDB" id="A0A5D8QDH6"/>
<dbReference type="EMBL" id="VTPS01000006">
    <property type="protein sequence ID" value="TZE82417.1"/>
    <property type="molecule type" value="Genomic_DNA"/>
</dbReference>
<evidence type="ECO:0000259" key="8">
    <source>
        <dbReference type="Pfam" id="PF06738"/>
    </source>
</evidence>
<dbReference type="RefSeq" id="WP_149544929.1">
    <property type="nucleotide sequence ID" value="NZ_VTPS01000006.1"/>
</dbReference>
<dbReference type="GO" id="GO:0015744">
    <property type="term" value="P:succinate transport"/>
    <property type="evidence" value="ECO:0007669"/>
    <property type="project" value="TreeGrafter"/>
</dbReference>
<feature type="transmembrane region" description="Helical" evidence="7">
    <location>
        <begin position="229"/>
        <end position="250"/>
    </location>
</feature>
<proteinExistence type="inferred from homology"/>
<comment type="caution">
    <text evidence="9">The sequence shown here is derived from an EMBL/GenBank/DDBJ whole genome shotgun (WGS) entry which is preliminary data.</text>
</comment>
<evidence type="ECO:0000313" key="10">
    <source>
        <dbReference type="Proteomes" id="UP000322976"/>
    </source>
</evidence>
<name>A0A5D8QDH6_9THEO</name>
<feature type="domain" description="Threonine/serine exporter-like N-terminal" evidence="8">
    <location>
        <begin position="9"/>
        <end position="246"/>
    </location>
</feature>
<comment type="similarity">
    <text evidence="6">Belongs to the ThrE exporter (TC 2.A.79) family.</text>
</comment>
<evidence type="ECO:0000256" key="5">
    <source>
        <dbReference type="ARBA" id="ARBA00023136"/>
    </source>
</evidence>
<feature type="transmembrane region" description="Helical" evidence="7">
    <location>
        <begin position="115"/>
        <end position="133"/>
    </location>
</feature>
<organism evidence="9 10">
    <name type="scientific">Calorimonas adulescens</name>
    <dbReference type="NCBI Taxonomy" id="2606906"/>
    <lineage>
        <taxon>Bacteria</taxon>
        <taxon>Bacillati</taxon>
        <taxon>Bacillota</taxon>
        <taxon>Clostridia</taxon>
        <taxon>Thermoanaerobacterales</taxon>
        <taxon>Thermoanaerobacteraceae</taxon>
        <taxon>Calorimonas</taxon>
    </lineage>
</organism>
<evidence type="ECO:0000256" key="6">
    <source>
        <dbReference type="ARBA" id="ARBA00034125"/>
    </source>
</evidence>
<gene>
    <name evidence="9" type="ORF">FWJ32_05265</name>
</gene>
<dbReference type="InterPro" id="IPR010619">
    <property type="entry name" value="ThrE-like_N"/>
</dbReference>
<evidence type="ECO:0000256" key="2">
    <source>
        <dbReference type="ARBA" id="ARBA00022475"/>
    </source>
</evidence>
<dbReference type="Pfam" id="PF06738">
    <property type="entry name" value="ThrE"/>
    <property type="match status" value="1"/>
</dbReference>
<evidence type="ECO:0000256" key="1">
    <source>
        <dbReference type="ARBA" id="ARBA00004651"/>
    </source>
</evidence>
<sequence>MENERALNLAIMAAQILLKNGAETNRIETTADMILSSLGYISHTFVTPTTIIISIEDESGKLETAIRRVHSRIIDLSKVDMVNSFSRDFCMGKISLDDGIEYLSEIDRKPRYRPLYRVLGGCLGASMSMLIFGGTWADFLPTFVTVFITLSLLYNIERYEFSVFLTNLLGSIIISLFALSFTYLGFGQNLNKIIIGSIMPLVPGVAITNGARDFMSGDLISGTARTAEAVMNAAAIAVGVGVTLQVWFYLRGI</sequence>
<dbReference type="InterPro" id="IPR050539">
    <property type="entry name" value="ThrE_Dicarb/AminoAcid_Exp"/>
</dbReference>
<evidence type="ECO:0000256" key="4">
    <source>
        <dbReference type="ARBA" id="ARBA00022989"/>
    </source>
</evidence>
<evidence type="ECO:0000256" key="7">
    <source>
        <dbReference type="SAM" id="Phobius"/>
    </source>
</evidence>
<keyword evidence="2" id="KW-1003">Cell membrane</keyword>
<keyword evidence="5 7" id="KW-0472">Membrane</keyword>
<dbReference type="PANTHER" id="PTHR34390:SF2">
    <property type="entry name" value="SUCCINATE TRANSPORTER SUBUNIT YJJP-RELATED"/>
    <property type="match status" value="1"/>
</dbReference>
<dbReference type="GO" id="GO:0005886">
    <property type="term" value="C:plasma membrane"/>
    <property type="evidence" value="ECO:0007669"/>
    <property type="project" value="UniProtKB-SubCell"/>
</dbReference>
<keyword evidence="4 7" id="KW-1133">Transmembrane helix</keyword>
<feature type="transmembrane region" description="Helical" evidence="7">
    <location>
        <begin position="163"/>
        <end position="184"/>
    </location>
</feature>
<feature type="transmembrane region" description="Helical" evidence="7">
    <location>
        <begin position="190"/>
        <end position="208"/>
    </location>
</feature>